<sequence length="142" mass="15144">MKLALNLLLAASFLAACARAAVLPDPIHDGNADDAGEQQMLAPLQPENPRLQSAVGLASGHPTPVPAGLEPPLTVPTIVCNCPLGQGQSRERGHYWPAGQERQGVLVGLLPQEREDSYEQQHAAPAPVHNICSIYNSQCRDE</sequence>
<dbReference type="Proteomes" id="UP000814140">
    <property type="component" value="Unassembled WGS sequence"/>
</dbReference>
<name>A0ACB8T3Z2_9AGAM</name>
<comment type="caution">
    <text evidence="1">The sequence shown here is derived from an EMBL/GenBank/DDBJ whole genome shotgun (WGS) entry which is preliminary data.</text>
</comment>
<dbReference type="EMBL" id="MU277204">
    <property type="protein sequence ID" value="KAI0063202.1"/>
    <property type="molecule type" value="Genomic_DNA"/>
</dbReference>
<organism evidence="1 2">
    <name type="scientific">Artomyces pyxidatus</name>
    <dbReference type="NCBI Taxonomy" id="48021"/>
    <lineage>
        <taxon>Eukaryota</taxon>
        <taxon>Fungi</taxon>
        <taxon>Dikarya</taxon>
        <taxon>Basidiomycota</taxon>
        <taxon>Agaricomycotina</taxon>
        <taxon>Agaricomycetes</taxon>
        <taxon>Russulales</taxon>
        <taxon>Auriscalpiaceae</taxon>
        <taxon>Artomyces</taxon>
    </lineage>
</organism>
<gene>
    <name evidence="1" type="ORF">BV25DRAFT_1824772</name>
</gene>
<proteinExistence type="predicted"/>
<protein>
    <submittedName>
        <fullName evidence="1">Uncharacterized protein</fullName>
    </submittedName>
</protein>
<keyword evidence="2" id="KW-1185">Reference proteome</keyword>
<accession>A0ACB8T3Z2</accession>
<evidence type="ECO:0000313" key="2">
    <source>
        <dbReference type="Proteomes" id="UP000814140"/>
    </source>
</evidence>
<reference evidence="1" key="1">
    <citation type="submission" date="2021-03" db="EMBL/GenBank/DDBJ databases">
        <authorList>
            <consortium name="DOE Joint Genome Institute"/>
            <person name="Ahrendt S."/>
            <person name="Looney B.P."/>
            <person name="Miyauchi S."/>
            <person name="Morin E."/>
            <person name="Drula E."/>
            <person name="Courty P.E."/>
            <person name="Chicoki N."/>
            <person name="Fauchery L."/>
            <person name="Kohler A."/>
            <person name="Kuo A."/>
            <person name="Labutti K."/>
            <person name="Pangilinan J."/>
            <person name="Lipzen A."/>
            <person name="Riley R."/>
            <person name="Andreopoulos W."/>
            <person name="He G."/>
            <person name="Johnson J."/>
            <person name="Barry K.W."/>
            <person name="Grigoriev I.V."/>
            <person name="Nagy L."/>
            <person name="Hibbett D."/>
            <person name="Henrissat B."/>
            <person name="Matheny P.B."/>
            <person name="Labbe J."/>
            <person name="Martin F."/>
        </authorList>
    </citation>
    <scope>NUCLEOTIDE SEQUENCE</scope>
    <source>
        <strain evidence="1">HHB10654</strain>
    </source>
</reference>
<evidence type="ECO:0000313" key="1">
    <source>
        <dbReference type="EMBL" id="KAI0063202.1"/>
    </source>
</evidence>
<reference evidence="1" key="2">
    <citation type="journal article" date="2022" name="New Phytol.">
        <title>Evolutionary transition to the ectomycorrhizal habit in the genomes of a hyperdiverse lineage of mushroom-forming fungi.</title>
        <authorList>
            <person name="Looney B."/>
            <person name="Miyauchi S."/>
            <person name="Morin E."/>
            <person name="Drula E."/>
            <person name="Courty P.E."/>
            <person name="Kohler A."/>
            <person name="Kuo A."/>
            <person name="LaButti K."/>
            <person name="Pangilinan J."/>
            <person name="Lipzen A."/>
            <person name="Riley R."/>
            <person name="Andreopoulos W."/>
            <person name="He G."/>
            <person name="Johnson J."/>
            <person name="Nolan M."/>
            <person name="Tritt A."/>
            <person name="Barry K.W."/>
            <person name="Grigoriev I.V."/>
            <person name="Nagy L.G."/>
            <person name="Hibbett D."/>
            <person name="Henrissat B."/>
            <person name="Matheny P.B."/>
            <person name="Labbe J."/>
            <person name="Martin F.M."/>
        </authorList>
    </citation>
    <scope>NUCLEOTIDE SEQUENCE</scope>
    <source>
        <strain evidence="1">HHB10654</strain>
    </source>
</reference>